<proteinExistence type="predicted"/>
<gene>
    <name evidence="2" type="ORF">ABIC55_003450</name>
</gene>
<keyword evidence="3" id="KW-1185">Reference proteome</keyword>
<feature type="domain" description="Bro-N" evidence="1">
    <location>
        <begin position="1"/>
        <end position="104"/>
    </location>
</feature>
<dbReference type="RefSeq" id="WP_354313963.1">
    <property type="nucleotide sequence ID" value="NZ_JBEPME010000005.1"/>
</dbReference>
<dbReference type="Pfam" id="PF02498">
    <property type="entry name" value="Bro-N"/>
    <property type="match status" value="1"/>
</dbReference>
<dbReference type="Proteomes" id="UP001549104">
    <property type="component" value="Unassembled WGS sequence"/>
</dbReference>
<evidence type="ECO:0000313" key="3">
    <source>
        <dbReference type="Proteomes" id="UP001549104"/>
    </source>
</evidence>
<evidence type="ECO:0000259" key="1">
    <source>
        <dbReference type="PROSITE" id="PS51750"/>
    </source>
</evidence>
<comment type="caution">
    <text evidence="2">The sequence shown here is derived from an EMBL/GenBank/DDBJ whole genome shotgun (WGS) entry which is preliminary data.</text>
</comment>
<dbReference type="InterPro" id="IPR018878">
    <property type="entry name" value="ORF6C_dom"/>
</dbReference>
<dbReference type="Pfam" id="PF10552">
    <property type="entry name" value="ORF6C"/>
    <property type="match status" value="1"/>
</dbReference>
<reference evidence="2 3" key="1">
    <citation type="submission" date="2024-06" db="EMBL/GenBank/DDBJ databases">
        <title>Sorghum-associated microbial communities from plants grown in Nebraska, USA.</title>
        <authorList>
            <person name="Schachtman D."/>
        </authorList>
    </citation>
    <scope>NUCLEOTIDE SEQUENCE [LARGE SCALE GENOMIC DNA]</scope>
    <source>
        <strain evidence="2 3">1288</strain>
    </source>
</reference>
<evidence type="ECO:0000313" key="2">
    <source>
        <dbReference type="EMBL" id="MET3658333.1"/>
    </source>
</evidence>
<sequence length="237" mass="27594">MNQLQTFKNDLFEVGVTLENGEILFEIEHVARCLGLTEMKNGMEYVRWKRVNNYLPSNSPQVAKGDLIPEALVYKLSFKASNYLAERFQDWLAIEVIPSIRKTGSYQVEQPSSTKLLLQAALEQEGRIEVVETDVKYLKNHMRINGAQEYRINKNGRGKVVECLDGKDSKAYKEISKVIFSQFWNEFKKHFEIPRYGKLPKVRFEDAIQFIEEWSPDTSTRLEIKTLNSQQHLRLAE</sequence>
<protein>
    <submittedName>
        <fullName evidence="2">Prophage antirepressor-like protein</fullName>
    </submittedName>
</protein>
<organism evidence="2 3">
    <name type="scientific">Sporosarcina psychrophila</name>
    <name type="common">Bacillus psychrophilus</name>
    <dbReference type="NCBI Taxonomy" id="1476"/>
    <lineage>
        <taxon>Bacteria</taxon>
        <taxon>Bacillati</taxon>
        <taxon>Bacillota</taxon>
        <taxon>Bacilli</taxon>
        <taxon>Bacillales</taxon>
        <taxon>Caryophanaceae</taxon>
        <taxon>Sporosarcina</taxon>
    </lineage>
</organism>
<dbReference type="EMBL" id="JBEPME010000005">
    <property type="protein sequence ID" value="MET3658333.1"/>
    <property type="molecule type" value="Genomic_DNA"/>
</dbReference>
<dbReference type="PROSITE" id="PS51750">
    <property type="entry name" value="BRO_N"/>
    <property type="match status" value="1"/>
</dbReference>
<dbReference type="InterPro" id="IPR003497">
    <property type="entry name" value="BRO_N_domain"/>
</dbReference>
<name>A0ABV2KB74_SPOPS</name>
<accession>A0ABV2KB74</accession>
<dbReference type="SMART" id="SM01040">
    <property type="entry name" value="Bro-N"/>
    <property type="match status" value="1"/>
</dbReference>